<evidence type="ECO:0000256" key="3">
    <source>
        <dbReference type="ARBA" id="ARBA00022692"/>
    </source>
</evidence>
<dbReference type="GO" id="GO:0005886">
    <property type="term" value="C:plasma membrane"/>
    <property type="evidence" value="ECO:0007669"/>
    <property type="project" value="UniProtKB-SubCell"/>
</dbReference>
<gene>
    <name evidence="9" type="ORF">C4F49_17975</name>
</gene>
<feature type="transmembrane region" description="Helical" evidence="6">
    <location>
        <begin position="441"/>
        <end position="466"/>
    </location>
</feature>
<evidence type="ECO:0000256" key="1">
    <source>
        <dbReference type="ARBA" id="ARBA00004651"/>
    </source>
</evidence>
<evidence type="ECO:0000256" key="5">
    <source>
        <dbReference type="ARBA" id="ARBA00023136"/>
    </source>
</evidence>
<feature type="domain" description="ABC3 transporter permease C-terminal" evidence="7">
    <location>
        <begin position="698"/>
        <end position="807"/>
    </location>
</feature>
<comment type="subcellular location">
    <subcellularLocation>
        <location evidence="1">Cell membrane</location>
        <topology evidence="1">Multi-pass membrane protein</topology>
    </subcellularLocation>
</comment>
<keyword evidence="4 6" id="KW-1133">Transmembrane helix</keyword>
<feature type="transmembrane region" description="Helical" evidence="6">
    <location>
        <begin position="781"/>
        <end position="801"/>
    </location>
</feature>
<name>A0A928YS21_9SPHI</name>
<feature type="transmembrane region" description="Helical" evidence="6">
    <location>
        <begin position="739"/>
        <end position="761"/>
    </location>
</feature>
<dbReference type="Pfam" id="PF12704">
    <property type="entry name" value="MacB_PCD"/>
    <property type="match status" value="1"/>
</dbReference>
<dbReference type="InterPro" id="IPR003838">
    <property type="entry name" value="ABC3_permease_C"/>
</dbReference>
<dbReference type="GO" id="GO:0022857">
    <property type="term" value="F:transmembrane transporter activity"/>
    <property type="evidence" value="ECO:0007669"/>
    <property type="project" value="TreeGrafter"/>
</dbReference>
<dbReference type="EMBL" id="PRDK01000010">
    <property type="protein sequence ID" value="MBE8715559.1"/>
    <property type="molecule type" value="Genomic_DNA"/>
</dbReference>
<dbReference type="InterPro" id="IPR025857">
    <property type="entry name" value="MacB_PCD"/>
</dbReference>
<feature type="transmembrane region" description="Helical" evidence="6">
    <location>
        <begin position="37"/>
        <end position="60"/>
    </location>
</feature>
<dbReference type="Proteomes" id="UP000616201">
    <property type="component" value="Unassembled WGS sequence"/>
</dbReference>
<evidence type="ECO:0000313" key="10">
    <source>
        <dbReference type="Proteomes" id="UP000616201"/>
    </source>
</evidence>
<dbReference type="PANTHER" id="PTHR30572:SF18">
    <property type="entry name" value="ABC-TYPE MACROLIDE FAMILY EXPORT SYSTEM PERMEASE COMPONENT 2"/>
    <property type="match status" value="1"/>
</dbReference>
<dbReference type="AlphaFoldDB" id="A0A928YS21"/>
<organism evidence="9 10">
    <name type="scientific">Sphingobacterium hungaricum</name>
    <dbReference type="NCBI Taxonomy" id="2082723"/>
    <lineage>
        <taxon>Bacteria</taxon>
        <taxon>Pseudomonadati</taxon>
        <taxon>Bacteroidota</taxon>
        <taxon>Sphingobacteriia</taxon>
        <taxon>Sphingobacteriales</taxon>
        <taxon>Sphingobacteriaceae</taxon>
        <taxon>Sphingobacterium</taxon>
    </lineage>
</organism>
<evidence type="ECO:0000256" key="4">
    <source>
        <dbReference type="ARBA" id="ARBA00022989"/>
    </source>
</evidence>
<keyword evidence="3 6" id="KW-0812">Transmembrane</keyword>
<feature type="domain" description="MacB-like periplasmic core" evidence="8">
    <location>
        <begin position="39"/>
        <end position="258"/>
    </location>
</feature>
<feature type="transmembrane region" description="Helical" evidence="6">
    <location>
        <begin position="397"/>
        <end position="420"/>
    </location>
</feature>
<dbReference type="InterPro" id="IPR050250">
    <property type="entry name" value="Macrolide_Exporter_MacB"/>
</dbReference>
<evidence type="ECO:0000256" key="6">
    <source>
        <dbReference type="SAM" id="Phobius"/>
    </source>
</evidence>
<evidence type="ECO:0000259" key="8">
    <source>
        <dbReference type="Pfam" id="PF12704"/>
    </source>
</evidence>
<dbReference type="PANTHER" id="PTHR30572">
    <property type="entry name" value="MEMBRANE COMPONENT OF TRANSPORTER-RELATED"/>
    <property type="match status" value="1"/>
</dbReference>
<feature type="transmembrane region" description="Helical" evidence="6">
    <location>
        <begin position="699"/>
        <end position="719"/>
    </location>
</feature>
<feature type="transmembrane region" description="Helical" evidence="6">
    <location>
        <begin position="305"/>
        <end position="324"/>
    </location>
</feature>
<comment type="caution">
    <text evidence="9">The sequence shown here is derived from an EMBL/GenBank/DDBJ whole genome shotgun (WGS) entry which is preliminary data.</text>
</comment>
<evidence type="ECO:0000313" key="9">
    <source>
        <dbReference type="EMBL" id="MBE8715559.1"/>
    </source>
</evidence>
<dbReference type="GO" id="GO:0051301">
    <property type="term" value="P:cell division"/>
    <property type="evidence" value="ECO:0007669"/>
    <property type="project" value="UniProtKB-KW"/>
</dbReference>
<keyword evidence="9" id="KW-0131">Cell cycle</keyword>
<evidence type="ECO:0000259" key="7">
    <source>
        <dbReference type="Pfam" id="PF02687"/>
    </source>
</evidence>
<accession>A0A928YS21</accession>
<keyword evidence="9" id="KW-0132">Cell division</keyword>
<reference evidence="9" key="1">
    <citation type="submission" date="2018-02" db="EMBL/GenBank/DDBJ databases">
        <authorList>
            <person name="Vasarhelyi B.M."/>
            <person name="Deshmukh S."/>
            <person name="Balint B."/>
            <person name="Kukolya J."/>
        </authorList>
    </citation>
    <scope>NUCLEOTIDE SEQUENCE</scope>
    <source>
        <strain evidence="9">KB22</strain>
    </source>
</reference>
<feature type="transmembrane region" description="Helical" evidence="6">
    <location>
        <begin position="353"/>
        <end position="377"/>
    </location>
</feature>
<protein>
    <submittedName>
        <fullName evidence="9">Cell division protein FtsX</fullName>
    </submittedName>
</protein>
<sequence>MHNNFRNKEQRIRNKEDTNMIKNYIKIAWRSIKSNRLFSLLNIFGLAISLAVAILLIAYANQKLSFNKSFENGSNIFRVNMETTEEYNFEKWSTIPNSVGPAMLNDVSGIEAVSRLVRLGFGSKASIFVNNKSFAERNIYLTDSSFFQMFDMEFIEGDRKSAFSKPKSVVISESQKVKIFGNQPAFDQTMIINQQDTLTISGVFADLPKNTSFDGDIYTNIMDSWMGKNVYWSNASYQTFCLLNPNANVDVVQKETTALIDKYVPKEDQYFTKFILQPLADIHLYSNDVKYGDFSKSGNINAVKIVVALSILILLIACINYMNLATARSQKNAKEVGVNKVLGAKKNQIAIRFYTETAIISLISILIGFILGTLLIPVFNALIGSDLSIKELINSKNLILCFVIWCSITLIGGSYPALFMSKIPTLVLMNKNNLKNNASQIVRKGLVVFQFTCTIVLIICVLIISLQMRHVREKDLGFQPDNAISISLNAINSSADYRAIRNSIQELPETESFVALQSIPGNGESGKNIRRLGDESVGLPIRTNSSGGAVIGPLQLHLLAGKDLPNDISKTDSTCYILINEIVCSYLGFKTPEEAIGQNAQTQMGTTSMIVGVVRNFNFKSLKEPIGPYLFYKMNNPSEGINDLVVRYSSSNVSNYVNKLQSIFTKQIPNTIFDYQFMDDYLKEQYVAEDRTNNIITTFSLLTIIVACLGLLGLVIFVAEQRSKEISIRKVLGASFSKIIYLLAGNFLGLVLIALCLAIPLGYWISTLWLNGFSDRITIPWWSFVIAGAFSIGITALTIGYQAIRSALANPVDSLRNE</sequence>
<proteinExistence type="predicted"/>
<feature type="domain" description="ABC3 transporter permease C-terminal" evidence="7">
    <location>
        <begin position="308"/>
        <end position="424"/>
    </location>
</feature>
<keyword evidence="2" id="KW-1003">Cell membrane</keyword>
<keyword evidence="10" id="KW-1185">Reference proteome</keyword>
<dbReference type="Pfam" id="PF02687">
    <property type="entry name" value="FtsX"/>
    <property type="match status" value="2"/>
</dbReference>
<keyword evidence="5 6" id="KW-0472">Membrane</keyword>
<evidence type="ECO:0000256" key="2">
    <source>
        <dbReference type="ARBA" id="ARBA00022475"/>
    </source>
</evidence>